<dbReference type="GO" id="GO:0042273">
    <property type="term" value="P:ribosomal large subunit biogenesis"/>
    <property type="evidence" value="ECO:0007669"/>
    <property type="project" value="TreeGrafter"/>
</dbReference>
<dbReference type="EMBL" id="AEYJ02001181">
    <property type="protein sequence ID" value="KFH04159.1"/>
    <property type="molecule type" value="Genomic_DNA"/>
</dbReference>
<feature type="compositionally biased region" description="Basic and acidic residues" evidence="2">
    <location>
        <begin position="153"/>
        <end position="167"/>
    </location>
</feature>
<feature type="region of interest" description="Disordered" evidence="2">
    <location>
        <begin position="104"/>
        <end position="137"/>
    </location>
</feature>
<dbReference type="GO" id="GO:0030687">
    <property type="term" value="C:preribosome, large subunit precursor"/>
    <property type="evidence" value="ECO:0007669"/>
    <property type="project" value="TreeGrafter"/>
</dbReference>
<feature type="compositionally biased region" description="Low complexity" evidence="2">
    <location>
        <begin position="105"/>
        <end position="128"/>
    </location>
</feature>
<dbReference type="PANTHER" id="PTHR13182:SF8">
    <property type="entry name" value="CYTOPLASMIC 60S SUBUNIT BIOGENESIS FACTOR ZNF622"/>
    <property type="match status" value="1"/>
</dbReference>
<comment type="caution">
    <text evidence="4">The sequence shown here is derived from an EMBL/GenBank/DDBJ whole genome shotgun (WGS) entry which is preliminary data.</text>
</comment>
<dbReference type="OrthoDB" id="19329at2759"/>
<feature type="region of interest" description="Disordered" evidence="2">
    <location>
        <begin position="342"/>
        <end position="404"/>
    </location>
</feature>
<keyword evidence="1 4" id="KW-0863">Zinc-finger</keyword>
<reference evidence="4 5" key="2">
    <citation type="journal article" date="2015" name="Eukaryot. Cell">
        <title>Genetic mapping reveals that sinefungin resistance in Toxoplasma gondii is controlled by a putative amino acid transporter locus that can be used as a negative selectable marker.</title>
        <authorList>
            <person name="Behnke M.S."/>
            <person name="Khan A."/>
            <person name="Sibley L.D."/>
        </authorList>
    </citation>
    <scope>NUCLEOTIDE SEQUENCE [LARGE SCALE GENOMIC DNA]</scope>
    <source>
        <strain evidence="4 5">VAND</strain>
    </source>
</reference>
<dbReference type="Proteomes" id="UP000028840">
    <property type="component" value="Unassembled WGS sequence"/>
</dbReference>
<evidence type="ECO:0000256" key="2">
    <source>
        <dbReference type="SAM" id="MobiDB-lite"/>
    </source>
</evidence>
<protein>
    <submittedName>
        <fullName evidence="4">C2H2 type zinc-finger protein</fullName>
    </submittedName>
</protein>
<organism evidence="4 5">
    <name type="scientific">Toxoplasma gondii VAND</name>
    <dbReference type="NCBI Taxonomy" id="933077"/>
    <lineage>
        <taxon>Eukaryota</taxon>
        <taxon>Sar</taxon>
        <taxon>Alveolata</taxon>
        <taxon>Apicomplexa</taxon>
        <taxon>Conoidasida</taxon>
        <taxon>Coccidia</taxon>
        <taxon>Eucoccidiorida</taxon>
        <taxon>Eimeriorina</taxon>
        <taxon>Sarcocystidae</taxon>
        <taxon>Toxoplasma</taxon>
    </lineage>
</organism>
<feature type="compositionally biased region" description="Basic and acidic residues" evidence="2">
    <location>
        <begin position="347"/>
        <end position="356"/>
    </location>
</feature>
<feature type="region of interest" description="Disordered" evidence="2">
    <location>
        <begin position="153"/>
        <end position="205"/>
    </location>
</feature>
<dbReference type="GO" id="GO:0008270">
    <property type="term" value="F:zinc ion binding"/>
    <property type="evidence" value="ECO:0007669"/>
    <property type="project" value="UniProtKB-KW"/>
</dbReference>
<feature type="domain" description="C2H2-type" evidence="3">
    <location>
        <begin position="19"/>
        <end position="48"/>
    </location>
</feature>
<name>A0A086PUX7_TOXGO</name>
<evidence type="ECO:0000259" key="3">
    <source>
        <dbReference type="PROSITE" id="PS50157"/>
    </source>
</evidence>
<feature type="compositionally biased region" description="Acidic residues" evidence="2">
    <location>
        <begin position="357"/>
        <end position="382"/>
    </location>
</feature>
<evidence type="ECO:0000313" key="4">
    <source>
        <dbReference type="EMBL" id="KFH04159.1"/>
    </source>
</evidence>
<dbReference type="AlphaFoldDB" id="A0A086PUX7"/>
<dbReference type="VEuPathDB" id="ToxoDB:TGVAND_239070"/>
<evidence type="ECO:0000313" key="5">
    <source>
        <dbReference type="Proteomes" id="UP000028840"/>
    </source>
</evidence>
<reference evidence="4 5" key="1">
    <citation type="submission" date="2014-08" db="EMBL/GenBank/DDBJ databases">
        <authorList>
            <person name="Sibley D."/>
            <person name="Venepally P."/>
            <person name="Karamycheva S."/>
            <person name="Hadjithomas M."/>
            <person name="Khan A."/>
            <person name="Brunk B."/>
            <person name="Roos D."/>
            <person name="Caler E."/>
            <person name="Lorenzi H."/>
        </authorList>
    </citation>
    <scope>NUCLEOTIDE SEQUENCE [LARGE SCALE GENOMIC DNA]</scope>
    <source>
        <strain evidence="4 5">VAND</strain>
    </source>
</reference>
<accession>A0A086PUX7</accession>
<sequence length="591" mass="65753">MEASVDGGRAPPSSPPSAFACRCCRVSFSTLTERKEHQRSDWHSYNQRRSVGNLGPVTQEEFSRKIQVALFASQLKQDKSGDKEAHIDAAVRLHRTLLNTSAHTASPVASSASPVASSSSSSLASSASPLPPTERERAQAVATLTALGVLASRGEDHLKGKKAEKAGPRPLPPLAASETSRGAATDGAAAASAPERSGARGISSEAQQLEKKARLAALATSPECVSLFDLHAPFASWRENLTYMQKTFSFALPHAEFLVDPARFLRIIWKAQMRKPRCLWCMQRFASVEAAQQHMQSKGHTQLRWADSADSALQRALEPCFDFRASYLALLERRAQLAETQKALSHTGDRRDREPEETLDEIQETQSADEDLWEDVSDDDSDSWTVASEEAAEPSDVQKKPRGHIEDEYARLREECKGLTDKDFRRILRQCGDMQARLTETGDLRLPDGRELVNRHVAYIYKQRLGRRVPGDAEAQVLADAYGVQSLRDVCGGERGALALASSHCPGDPAQRKAQLALRLRQEKHRRLLACLGRSGRGLSEKQLRTQREVKHRVVLPREQFAKRMQKQRMQLGVKQNTLQKFILQEHKFFL</sequence>
<dbReference type="PROSITE" id="PS50157">
    <property type="entry name" value="ZINC_FINGER_C2H2_2"/>
    <property type="match status" value="1"/>
</dbReference>
<dbReference type="InterPro" id="IPR013087">
    <property type="entry name" value="Znf_C2H2_type"/>
</dbReference>
<dbReference type="PANTHER" id="PTHR13182">
    <property type="entry name" value="ZINC FINGER PROTEIN 622"/>
    <property type="match status" value="1"/>
</dbReference>
<gene>
    <name evidence="4" type="ORF">TGVAND_239070</name>
</gene>
<dbReference type="Pfam" id="PF12756">
    <property type="entry name" value="zf-C2H2_2"/>
    <property type="match status" value="1"/>
</dbReference>
<proteinExistence type="predicted"/>
<dbReference type="InterPro" id="IPR040025">
    <property type="entry name" value="Znf622/Rei1/Reh1"/>
</dbReference>
<evidence type="ECO:0000256" key="1">
    <source>
        <dbReference type="PROSITE-ProRule" id="PRU00042"/>
    </source>
</evidence>
<dbReference type="PROSITE" id="PS00028">
    <property type="entry name" value="ZINC_FINGER_C2H2_1"/>
    <property type="match status" value="2"/>
</dbReference>
<keyword evidence="1 4" id="KW-0479">Metal-binding</keyword>
<keyword evidence="1 4" id="KW-0862">Zinc</keyword>
<feature type="compositionally biased region" description="Low complexity" evidence="2">
    <location>
        <begin position="179"/>
        <end position="201"/>
    </location>
</feature>
<dbReference type="InterPro" id="IPR041661">
    <property type="entry name" value="ZN622/Rei1/Reh1_Znf-C2H2"/>
</dbReference>